<dbReference type="RefSeq" id="WP_184623652.1">
    <property type="nucleotide sequence ID" value="NZ_JACHCC010000003.1"/>
</dbReference>
<dbReference type="Proteomes" id="UP000521017">
    <property type="component" value="Unassembled WGS sequence"/>
</dbReference>
<comment type="caution">
    <text evidence="1">The sequence shown here is derived from an EMBL/GenBank/DDBJ whole genome shotgun (WGS) entry which is preliminary data.</text>
</comment>
<sequence length="119" mass="13519">MAIEDRSLFADPVKEGTFIHSTGHIGLMPKVRKPTEHLWQNWKIQKTGNQIFVWINNDAIISLNDTTGITKPKGKFGFAINGEAMIKDIKLIRTRGEASLPPKSFVWKSPLEKPLFIFE</sequence>
<name>A0A7X0J0U0_9SPHI</name>
<evidence type="ECO:0000313" key="2">
    <source>
        <dbReference type="Proteomes" id="UP000521017"/>
    </source>
</evidence>
<proteinExistence type="predicted"/>
<organism evidence="1 2">
    <name type="scientific">Pedobacter cryoconitis</name>
    <dbReference type="NCBI Taxonomy" id="188932"/>
    <lineage>
        <taxon>Bacteria</taxon>
        <taxon>Pseudomonadati</taxon>
        <taxon>Bacteroidota</taxon>
        <taxon>Sphingobacteriia</taxon>
        <taxon>Sphingobacteriales</taxon>
        <taxon>Sphingobacteriaceae</taxon>
        <taxon>Pedobacter</taxon>
    </lineage>
</organism>
<reference evidence="1 2" key="1">
    <citation type="submission" date="2020-08" db="EMBL/GenBank/DDBJ databases">
        <title>Genomic Encyclopedia of Type Strains, Phase IV (KMG-V): Genome sequencing to study the core and pangenomes of soil and plant-associated prokaryotes.</title>
        <authorList>
            <person name="Whitman W."/>
        </authorList>
    </citation>
    <scope>NUCLEOTIDE SEQUENCE [LARGE SCALE GENOMIC DNA]</scope>
    <source>
        <strain evidence="1 2">M2T3</strain>
    </source>
</reference>
<dbReference type="Gene3D" id="2.60.120.560">
    <property type="entry name" value="Exo-inulinase, domain 1"/>
    <property type="match status" value="1"/>
</dbReference>
<dbReference type="EMBL" id="JACHCC010000003">
    <property type="protein sequence ID" value="MBB6499004.1"/>
    <property type="molecule type" value="Genomic_DNA"/>
</dbReference>
<gene>
    <name evidence="1" type="ORF">HDF25_001145</name>
</gene>
<protein>
    <recommendedName>
        <fullName evidence="3">3-keto-disaccharide hydrolase domain-containing protein</fullName>
    </recommendedName>
</protein>
<evidence type="ECO:0008006" key="3">
    <source>
        <dbReference type="Google" id="ProtNLM"/>
    </source>
</evidence>
<accession>A0A7X0J0U0</accession>
<dbReference type="AlphaFoldDB" id="A0A7X0J0U0"/>
<evidence type="ECO:0000313" key="1">
    <source>
        <dbReference type="EMBL" id="MBB6499004.1"/>
    </source>
</evidence>